<dbReference type="Pfam" id="PF03725">
    <property type="entry name" value="RNase_PH_C"/>
    <property type="match status" value="1"/>
</dbReference>
<comment type="similarity">
    <text evidence="3">Belongs to the RNase PH family.</text>
</comment>
<dbReference type="GO" id="GO:0071051">
    <property type="term" value="P:poly(A)-dependent snoRNA 3'-end processing"/>
    <property type="evidence" value="ECO:0007669"/>
    <property type="project" value="TreeGrafter"/>
</dbReference>
<keyword evidence="8" id="KW-0539">Nucleus</keyword>
<evidence type="ECO:0000256" key="4">
    <source>
        <dbReference type="ARBA" id="ARBA00022490"/>
    </source>
</evidence>
<evidence type="ECO:0000313" key="12">
    <source>
        <dbReference type="WBParaSite" id="nRc.2.0.1.t07077-RA"/>
    </source>
</evidence>
<dbReference type="GO" id="GO:0003723">
    <property type="term" value="F:RNA binding"/>
    <property type="evidence" value="ECO:0007669"/>
    <property type="project" value="UniProtKB-KW"/>
</dbReference>
<protein>
    <submittedName>
        <fullName evidence="12">Exoribonuclease phosphorolytic domain-containing protein</fullName>
    </submittedName>
</protein>
<dbReference type="PANTHER" id="PTHR11953:SF2">
    <property type="entry name" value="EXOSOME COMPLEX COMPONENT MTR3"/>
    <property type="match status" value="1"/>
</dbReference>
<dbReference type="GO" id="GO:0006364">
    <property type="term" value="P:rRNA processing"/>
    <property type="evidence" value="ECO:0007669"/>
    <property type="project" value="UniProtKB-KW"/>
</dbReference>
<keyword evidence="5" id="KW-0698">rRNA processing</keyword>
<dbReference type="PANTHER" id="PTHR11953">
    <property type="entry name" value="EXOSOME COMPLEX COMPONENT"/>
    <property type="match status" value="1"/>
</dbReference>
<proteinExistence type="inferred from homology"/>
<sequence>MTAAPKSLAPEYFRQVKEDGHINIRPDFTLFCSHEIVDYRISSRIILRRNRRDEGCLYNGIFLMPPLTFHRFSHGPHDVDKISFDEMPPNFDVKGILSVTLRFAPFSKKIRLQRTKNADTDEEQNFCKALMQAFSPAILLDKYPKSQIDLHINVLEDDGNILSSAIIASTLALIDAGIELYDVIIGASCSISNDNSLLLDPSSVEDAKADATVTIAFMPSLNQVALTYQTGIFDPRLLIKNIPKHSDIFEGSNPQKCVKNKRKSGLLVERLRVDGSPAA</sequence>
<dbReference type="InterPro" id="IPR050080">
    <property type="entry name" value="RNase_PH"/>
</dbReference>
<evidence type="ECO:0000256" key="6">
    <source>
        <dbReference type="ARBA" id="ARBA00022835"/>
    </source>
</evidence>
<dbReference type="Gene3D" id="3.30.230.70">
    <property type="entry name" value="GHMP Kinase, N-terminal domain"/>
    <property type="match status" value="1"/>
</dbReference>
<dbReference type="GO" id="GO:0016075">
    <property type="term" value="P:rRNA catabolic process"/>
    <property type="evidence" value="ECO:0007669"/>
    <property type="project" value="TreeGrafter"/>
</dbReference>
<dbReference type="GO" id="GO:0034475">
    <property type="term" value="P:U4 snRNA 3'-end processing"/>
    <property type="evidence" value="ECO:0007669"/>
    <property type="project" value="TreeGrafter"/>
</dbReference>
<evidence type="ECO:0000256" key="2">
    <source>
        <dbReference type="ARBA" id="ARBA00004496"/>
    </source>
</evidence>
<dbReference type="SUPFAM" id="SSF54211">
    <property type="entry name" value="Ribosomal protein S5 domain 2-like"/>
    <property type="match status" value="1"/>
</dbReference>
<dbReference type="GO" id="GO:0071028">
    <property type="term" value="P:nuclear mRNA surveillance"/>
    <property type="evidence" value="ECO:0007669"/>
    <property type="project" value="TreeGrafter"/>
</dbReference>
<dbReference type="GO" id="GO:0005730">
    <property type="term" value="C:nucleolus"/>
    <property type="evidence" value="ECO:0007669"/>
    <property type="project" value="TreeGrafter"/>
</dbReference>
<feature type="domain" description="Exoribonuclease phosphorolytic" evidence="9">
    <location>
        <begin position="89"/>
        <end position="179"/>
    </location>
</feature>
<accession>A0A915I0Q8</accession>
<evidence type="ECO:0000256" key="5">
    <source>
        <dbReference type="ARBA" id="ARBA00022552"/>
    </source>
</evidence>
<keyword evidence="4" id="KW-0963">Cytoplasm</keyword>
<evidence type="ECO:0000256" key="3">
    <source>
        <dbReference type="ARBA" id="ARBA00006678"/>
    </source>
</evidence>
<dbReference type="GO" id="GO:0000176">
    <property type="term" value="C:nuclear exosome (RNase complex)"/>
    <property type="evidence" value="ECO:0007669"/>
    <property type="project" value="TreeGrafter"/>
</dbReference>
<dbReference type="Proteomes" id="UP000887565">
    <property type="component" value="Unplaced"/>
</dbReference>
<evidence type="ECO:0000256" key="8">
    <source>
        <dbReference type="ARBA" id="ARBA00023242"/>
    </source>
</evidence>
<dbReference type="InterPro" id="IPR027408">
    <property type="entry name" value="PNPase/RNase_PH_dom_sf"/>
</dbReference>
<dbReference type="InterPro" id="IPR015847">
    <property type="entry name" value="ExoRNase_PH_dom2"/>
</dbReference>
<evidence type="ECO:0000259" key="9">
    <source>
        <dbReference type="Pfam" id="PF01138"/>
    </source>
</evidence>
<dbReference type="InterPro" id="IPR020568">
    <property type="entry name" value="Ribosomal_Su5_D2-typ_SF"/>
</dbReference>
<evidence type="ECO:0000259" key="10">
    <source>
        <dbReference type="Pfam" id="PF03725"/>
    </source>
</evidence>
<feature type="domain" description="Exoribonuclease phosphorolytic" evidence="10">
    <location>
        <begin position="182"/>
        <end position="226"/>
    </location>
</feature>
<dbReference type="InterPro" id="IPR001247">
    <property type="entry name" value="ExoRNase_PH_dom1"/>
</dbReference>
<comment type="subcellular location">
    <subcellularLocation>
        <location evidence="2">Cytoplasm</location>
    </subcellularLocation>
    <subcellularLocation>
        <location evidence="1">Nucleus</location>
    </subcellularLocation>
</comment>
<evidence type="ECO:0000256" key="1">
    <source>
        <dbReference type="ARBA" id="ARBA00004123"/>
    </source>
</evidence>
<keyword evidence="6" id="KW-0271">Exosome</keyword>
<keyword evidence="11" id="KW-1185">Reference proteome</keyword>
<name>A0A915I0Q8_ROMCU</name>
<dbReference type="InterPro" id="IPR036345">
    <property type="entry name" value="ExoRNase_PH_dom2_sf"/>
</dbReference>
<reference evidence="12" key="1">
    <citation type="submission" date="2022-11" db="UniProtKB">
        <authorList>
            <consortium name="WormBaseParasite"/>
        </authorList>
    </citation>
    <scope>IDENTIFICATION</scope>
</reference>
<keyword evidence="7" id="KW-0694">RNA-binding</keyword>
<evidence type="ECO:0000256" key="7">
    <source>
        <dbReference type="ARBA" id="ARBA00022884"/>
    </source>
</evidence>
<dbReference type="AlphaFoldDB" id="A0A915I0Q8"/>
<organism evidence="11 12">
    <name type="scientific">Romanomermis culicivorax</name>
    <name type="common">Nematode worm</name>
    <dbReference type="NCBI Taxonomy" id="13658"/>
    <lineage>
        <taxon>Eukaryota</taxon>
        <taxon>Metazoa</taxon>
        <taxon>Ecdysozoa</taxon>
        <taxon>Nematoda</taxon>
        <taxon>Enoplea</taxon>
        <taxon>Dorylaimia</taxon>
        <taxon>Mermithida</taxon>
        <taxon>Mermithoidea</taxon>
        <taxon>Mermithidae</taxon>
        <taxon>Romanomermis</taxon>
    </lineage>
</organism>
<dbReference type="GO" id="GO:0000177">
    <property type="term" value="C:cytoplasmic exosome (RNase complex)"/>
    <property type="evidence" value="ECO:0007669"/>
    <property type="project" value="TreeGrafter"/>
</dbReference>
<dbReference type="WBParaSite" id="nRc.2.0.1.t07077-RA">
    <property type="protein sequence ID" value="nRc.2.0.1.t07077-RA"/>
    <property type="gene ID" value="nRc.2.0.1.g07077"/>
</dbReference>
<dbReference type="Pfam" id="PF01138">
    <property type="entry name" value="RNase_PH"/>
    <property type="match status" value="1"/>
</dbReference>
<evidence type="ECO:0000313" key="11">
    <source>
        <dbReference type="Proteomes" id="UP000887565"/>
    </source>
</evidence>
<dbReference type="SUPFAM" id="SSF55666">
    <property type="entry name" value="Ribonuclease PH domain 2-like"/>
    <property type="match status" value="1"/>
</dbReference>